<keyword evidence="2" id="KW-0804">Transcription</keyword>
<dbReference type="AlphaFoldDB" id="A0A098Y5V0"/>
<dbReference type="PIRSF" id="PIRSF036625">
    <property type="entry name" value="GAF_ANTAR"/>
    <property type="match status" value="1"/>
</dbReference>
<dbReference type="InterPro" id="IPR005561">
    <property type="entry name" value="ANTAR"/>
</dbReference>
<dbReference type="Pfam" id="PF03861">
    <property type="entry name" value="ANTAR"/>
    <property type="match status" value="1"/>
</dbReference>
<gene>
    <name evidence="4" type="ORF">IN07_19335</name>
</gene>
<proteinExistence type="predicted"/>
<dbReference type="Gene3D" id="1.10.10.10">
    <property type="entry name" value="Winged helix-like DNA-binding domain superfamily/Winged helix DNA-binding domain"/>
    <property type="match status" value="1"/>
</dbReference>
<dbReference type="Pfam" id="PF13185">
    <property type="entry name" value="GAF_2"/>
    <property type="match status" value="1"/>
</dbReference>
<organism evidence="4 5">
    <name type="scientific">Modestobacter caceresii</name>
    <dbReference type="NCBI Taxonomy" id="1522368"/>
    <lineage>
        <taxon>Bacteria</taxon>
        <taxon>Bacillati</taxon>
        <taxon>Actinomycetota</taxon>
        <taxon>Actinomycetes</taxon>
        <taxon>Geodermatophilales</taxon>
        <taxon>Geodermatophilaceae</taxon>
        <taxon>Modestobacter</taxon>
    </lineage>
</organism>
<feature type="domain" description="ANTAR" evidence="3">
    <location>
        <begin position="176"/>
        <end position="237"/>
    </location>
</feature>
<evidence type="ECO:0000313" key="4">
    <source>
        <dbReference type="EMBL" id="KGH45106.1"/>
    </source>
</evidence>
<sequence length="248" mass="27144">MSRADLPPDVPSRSQEAARALEQLGGISLQRYSMESLLQTVTELAKSVMPGDPEVSITVQTGHRRFTVVSTGQLATDLDEVQYAEHHGPCLHAATTLELTEIPDTRSETRWPEYARRAVEHGNLSSLSVPLDMDADLSGALNVYARTPNAFDDDAREAAARFGPYAAVAVGNVHAYESAQDVAHNLQVALESRAVIDQAKGIVMERHRVTADQAFQLLAGFSSRTNTKLREVAERLVHTGELPDLFDR</sequence>
<dbReference type="EMBL" id="JPMX01000091">
    <property type="protein sequence ID" value="KGH45106.1"/>
    <property type="molecule type" value="Genomic_DNA"/>
</dbReference>
<dbReference type="SUPFAM" id="SSF55781">
    <property type="entry name" value="GAF domain-like"/>
    <property type="match status" value="1"/>
</dbReference>
<dbReference type="GO" id="GO:0003723">
    <property type="term" value="F:RNA binding"/>
    <property type="evidence" value="ECO:0007669"/>
    <property type="project" value="InterPro"/>
</dbReference>
<evidence type="ECO:0000256" key="2">
    <source>
        <dbReference type="ARBA" id="ARBA00023163"/>
    </source>
</evidence>
<keyword evidence="1" id="KW-0805">Transcription regulation</keyword>
<comment type="caution">
    <text evidence="4">The sequence shown here is derived from an EMBL/GenBank/DDBJ whole genome shotgun (WGS) entry which is preliminary data.</text>
</comment>
<evidence type="ECO:0000259" key="3">
    <source>
        <dbReference type="PROSITE" id="PS50921"/>
    </source>
</evidence>
<dbReference type="OrthoDB" id="4629915at2"/>
<dbReference type="InterPro" id="IPR036388">
    <property type="entry name" value="WH-like_DNA-bd_sf"/>
</dbReference>
<dbReference type="SMART" id="SM00065">
    <property type="entry name" value="GAF"/>
    <property type="match status" value="1"/>
</dbReference>
<reference evidence="4 5" key="1">
    <citation type="submission" date="2014-07" db="EMBL/GenBank/DDBJ databases">
        <title>Biosystematic studies on Modestobacter strains isolated from extreme hyper-arid desert soil and from historic building.</title>
        <authorList>
            <person name="Bukarasam K."/>
            <person name="Bull A."/>
            <person name="Girard G."/>
            <person name="van Wezel G."/>
            <person name="Goodfellow M."/>
        </authorList>
    </citation>
    <scope>NUCLEOTIDE SEQUENCE [LARGE SCALE GENOMIC DNA]</scope>
    <source>
        <strain evidence="4 5">KNN45-2b</strain>
    </source>
</reference>
<evidence type="ECO:0000313" key="5">
    <source>
        <dbReference type="Proteomes" id="UP000029713"/>
    </source>
</evidence>
<dbReference type="InterPro" id="IPR003018">
    <property type="entry name" value="GAF"/>
</dbReference>
<dbReference type="PROSITE" id="PS50921">
    <property type="entry name" value="ANTAR"/>
    <property type="match status" value="1"/>
</dbReference>
<protein>
    <submittedName>
        <fullName evidence="4">Antitermination regulator</fullName>
    </submittedName>
</protein>
<keyword evidence="5" id="KW-1185">Reference proteome</keyword>
<dbReference type="STRING" id="1522368.IN07_19335"/>
<evidence type="ECO:0000256" key="1">
    <source>
        <dbReference type="ARBA" id="ARBA00023015"/>
    </source>
</evidence>
<dbReference type="RefSeq" id="WP_036338589.1">
    <property type="nucleotide sequence ID" value="NZ_JPMX01000091.1"/>
</dbReference>
<name>A0A098Y5V0_9ACTN</name>
<accession>A0A098Y5V0</accession>
<dbReference type="Proteomes" id="UP000029713">
    <property type="component" value="Unassembled WGS sequence"/>
</dbReference>
<dbReference type="InterPro" id="IPR012074">
    <property type="entry name" value="GAF_ANTAR"/>
</dbReference>
<dbReference type="InterPro" id="IPR029016">
    <property type="entry name" value="GAF-like_dom_sf"/>
</dbReference>
<dbReference type="SMART" id="SM01012">
    <property type="entry name" value="ANTAR"/>
    <property type="match status" value="1"/>
</dbReference>
<dbReference type="Gene3D" id="3.30.450.40">
    <property type="match status" value="1"/>
</dbReference>